<dbReference type="SMART" id="SM00892">
    <property type="entry name" value="Endonuclease_NS"/>
    <property type="match status" value="1"/>
</dbReference>
<dbReference type="Proteomes" id="UP001168821">
    <property type="component" value="Unassembled WGS sequence"/>
</dbReference>
<dbReference type="InterPro" id="IPR001604">
    <property type="entry name" value="Endo_G_ENPP1-like_dom"/>
</dbReference>
<comment type="caution">
    <text evidence="18">The sequence shown here is derived from an EMBL/GenBank/DDBJ whole genome shotgun (WGS) entry which is preliminary data.</text>
</comment>
<evidence type="ECO:0000313" key="18">
    <source>
        <dbReference type="EMBL" id="KAJ3640715.1"/>
    </source>
</evidence>
<proteinExistence type="inferred from homology"/>
<keyword evidence="7 14" id="KW-0378">Hydrolase</keyword>
<dbReference type="EC" id="3.1.30.-" evidence="14"/>
<dbReference type="PANTHER" id="PTHR13966:SF5">
    <property type="entry name" value="ENDONUCLEASE G, MITOCHONDRIAL"/>
    <property type="match status" value="1"/>
</dbReference>
<evidence type="ECO:0000256" key="2">
    <source>
        <dbReference type="ARBA" id="ARBA00004173"/>
    </source>
</evidence>
<comment type="similarity">
    <text evidence="3 14">Belongs to the DNA/RNA non-specific endonuclease family.</text>
</comment>
<dbReference type="PANTHER" id="PTHR13966">
    <property type="entry name" value="ENDONUCLEASE RELATED"/>
    <property type="match status" value="1"/>
</dbReference>
<evidence type="ECO:0000256" key="3">
    <source>
        <dbReference type="ARBA" id="ARBA00010052"/>
    </source>
</evidence>
<dbReference type="InterPro" id="IPR020821">
    <property type="entry name" value="ENPP1-3/EXOG-like_nuc-like"/>
</dbReference>
<dbReference type="SUPFAM" id="SSF54060">
    <property type="entry name" value="His-Me finger endonucleases"/>
    <property type="match status" value="1"/>
</dbReference>
<comment type="subcellular location">
    <subcellularLocation>
        <location evidence="2">Mitochondrion</location>
    </subcellularLocation>
</comment>
<comment type="cofactor">
    <cofactor evidence="1 14">
        <name>Mg(2+)</name>
        <dbReference type="ChEBI" id="CHEBI:18420"/>
    </cofactor>
</comment>
<evidence type="ECO:0000256" key="14">
    <source>
        <dbReference type="RuleBase" id="RU366055"/>
    </source>
</evidence>
<evidence type="ECO:0000256" key="4">
    <source>
        <dbReference type="ARBA" id="ARBA00022722"/>
    </source>
</evidence>
<evidence type="ECO:0000256" key="5">
    <source>
        <dbReference type="ARBA" id="ARBA00022723"/>
    </source>
</evidence>
<feature type="domain" description="ENPP1-3/EXOG-like endonuclease/phosphodiesterase" evidence="16">
    <location>
        <begin position="83"/>
        <end position="293"/>
    </location>
</feature>
<dbReference type="FunFam" id="3.40.570.10:FF:000002">
    <property type="entry name" value="Endonuclease G, mitochondrial"/>
    <property type="match status" value="1"/>
</dbReference>
<dbReference type="InterPro" id="IPR040255">
    <property type="entry name" value="Non-specific_endonuclease"/>
</dbReference>
<dbReference type="GO" id="GO:0005743">
    <property type="term" value="C:mitochondrial inner membrane"/>
    <property type="evidence" value="ECO:0007669"/>
    <property type="project" value="TreeGrafter"/>
</dbReference>
<evidence type="ECO:0000256" key="8">
    <source>
        <dbReference type="ARBA" id="ARBA00022842"/>
    </source>
</evidence>
<keyword evidence="19" id="KW-1185">Reference proteome</keyword>
<keyword evidence="10" id="KW-0496">Mitochondrion</keyword>
<evidence type="ECO:0000256" key="6">
    <source>
        <dbReference type="ARBA" id="ARBA00022759"/>
    </source>
</evidence>
<dbReference type="Gene3D" id="3.40.570.10">
    <property type="entry name" value="Extracellular Endonuclease, subunit A"/>
    <property type="match status" value="1"/>
</dbReference>
<feature type="active site" description="Proton acceptor" evidence="12">
    <location>
        <position position="148"/>
    </location>
</feature>
<keyword evidence="15" id="KW-0472">Membrane</keyword>
<keyword evidence="4 14" id="KW-0540">Nuclease</keyword>
<keyword evidence="5 13" id="KW-0479">Metal-binding</keyword>
<dbReference type="GO" id="GO:0006309">
    <property type="term" value="P:apoptotic DNA fragmentation"/>
    <property type="evidence" value="ECO:0007669"/>
    <property type="project" value="TreeGrafter"/>
</dbReference>
<reference evidence="18" key="1">
    <citation type="journal article" date="2023" name="G3 (Bethesda)">
        <title>Whole genome assemblies of Zophobas morio and Tenebrio molitor.</title>
        <authorList>
            <person name="Kaur S."/>
            <person name="Stinson S.A."/>
            <person name="diCenzo G.C."/>
        </authorList>
    </citation>
    <scope>NUCLEOTIDE SEQUENCE</scope>
    <source>
        <strain evidence="18">QUZm001</strain>
    </source>
</reference>
<dbReference type="GO" id="GO:0005634">
    <property type="term" value="C:nucleus"/>
    <property type="evidence" value="ECO:0007669"/>
    <property type="project" value="TreeGrafter"/>
</dbReference>
<keyword evidence="6 14" id="KW-0255">Endonuclease</keyword>
<protein>
    <recommendedName>
        <fullName evidence="14">Endonuclease</fullName>
        <ecNumber evidence="14">3.1.30.-</ecNumber>
    </recommendedName>
</protein>
<dbReference type="GO" id="GO:0003676">
    <property type="term" value="F:nucleic acid binding"/>
    <property type="evidence" value="ECO:0007669"/>
    <property type="project" value="InterPro"/>
</dbReference>
<evidence type="ECO:0000256" key="7">
    <source>
        <dbReference type="ARBA" id="ARBA00022801"/>
    </source>
</evidence>
<accession>A0AA38M1X6</accession>
<name>A0AA38M1X6_9CUCU</name>
<evidence type="ECO:0000256" key="9">
    <source>
        <dbReference type="ARBA" id="ARBA00022946"/>
    </source>
</evidence>
<evidence type="ECO:0000256" key="1">
    <source>
        <dbReference type="ARBA" id="ARBA00001946"/>
    </source>
</evidence>
<dbReference type="CDD" id="cd00091">
    <property type="entry name" value="NUC"/>
    <property type="match status" value="1"/>
</dbReference>
<dbReference type="GO" id="GO:0004521">
    <property type="term" value="F:RNA endonuclease activity"/>
    <property type="evidence" value="ECO:0007669"/>
    <property type="project" value="TreeGrafter"/>
</dbReference>
<dbReference type="GO" id="GO:0000014">
    <property type="term" value="F:single-stranded DNA endodeoxyribonuclease activity"/>
    <property type="evidence" value="ECO:0007669"/>
    <property type="project" value="TreeGrafter"/>
</dbReference>
<feature type="transmembrane region" description="Helical" evidence="15">
    <location>
        <begin position="9"/>
        <end position="26"/>
    </location>
</feature>
<dbReference type="InterPro" id="IPR044929">
    <property type="entry name" value="DNA/RNA_non-sp_Endonuclease_sf"/>
</dbReference>
<dbReference type="EMBL" id="JALNTZ010000009">
    <property type="protein sequence ID" value="KAJ3640715.1"/>
    <property type="molecule type" value="Genomic_DNA"/>
</dbReference>
<dbReference type="SMART" id="SM00477">
    <property type="entry name" value="NUC"/>
    <property type="match status" value="1"/>
</dbReference>
<evidence type="ECO:0000313" key="19">
    <source>
        <dbReference type="Proteomes" id="UP001168821"/>
    </source>
</evidence>
<keyword evidence="8" id="KW-0460">Magnesium</keyword>
<gene>
    <name evidence="18" type="ORF">Zmor_027259</name>
</gene>
<evidence type="ECO:0000256" key="10">
    <source>
        <dbReference type="ARBA" id="ARBA00023128"/>
    </source>
</evidence>
<feature type="domain" description="DNA/RNA non-specific endonuclease/pyrophosphatase/phosphodiesterase" evidence="17">
    <location>
        <begin position="82"/>
        <end position="293"/>
    </location>
</feature>
<feature type="binding site" evidence="13">
    <location>
        <position position="180"/>
    </location>
    <ligand>
        <name>Mg(2+)</name>
        <dbReference type="ChEBI" id="CHEBI:18420"/>
        <note>catalytic</note>
    </ligand>
</feature>
<evidence type="ECO:0000256" key="13">
    <source>
        <dbReference type="PIRSR" id="PIRSR640255-2"/>
    </source>
</evidence>
<keyword evidence="9" id="KW-0809">Transit peptide</keyword>
<keyword evidence="15" id="KW-0812">Transmembrane</keyword>
<dbReference type="PROSITE" id="PS01070">
    <property type="entry name" value="NUCLEASE_NON_SPEC"/>
    <property type="match status" value="1"/>
</dbReference>
<evidence type="ECO:0000259" key="17">
    <source>
        <dbReference type="SMART" id="SM00892"/>
    </source>
</evidence>
<evidence type="ECO:0000259" key="16">
    <source>
        <dbReference type="SMART" id="SM00477"/>
    </source>
</evidence>
<keyword evidence="11" id="KW-1015">Disulfide bond</keyword>
<evidence type="ECO:0000256" key="11">
    <source>
        <dbReference type="ARBA" id="ARBA00023157"/>
    </source>
</evidence>
<dbReference type="AlphaFoldDB" id="A0AA38M1X6"/>
<keyword evidence="15" id="KW-1133">Transmembrane helix</keyword>
<dbReference type="Pfam" id="PF01223">
    <property type="entry name" value="Endonuclease_NS"/>
    <property type="match status" value="1"/>
</dbReference>
<sequence>MATQKLKSLAYIGTFGISAFITGTYFERKFSPQHNLKNPQDSPIFSTVFAATAVSPVPSETNVGRISQIMKYGFPGLDNVRSFDNFVLSYDKRNRVAHWVFEHITPECCKPNDQVDRALSEFTPDESIHPFFRSLNSDYYKSGYDRGHLAAAGNHRVTQKMVNQTFLLSNMAPQVGVGFNRDSWNRLERYVRRLTRTFKNVYCCTGPLYLPRKEANGKNYVKYEVIGANHVAVPTHFFKVVVCETKDGQFEMESYVMPNQVISDDTPLTSFMVPPETIERAAGLLFFDNIARSKFSKINHKKN</sequence>
<evidence type="ECO:0000256" key="12">
    <source>
        <dbReference type="PIRSR" id="PIRSR640255-1"/>
    </source>
</evidence>
<dbReference type="InterPro" id="IPR018524">
    <property type="entry name" value="DNA/RNA_endonuclease_AS"/>
</dbReference>
<organism evidence="18 19">
    <name type="scientific">Zophobas morio</name>
    <dbReference type="NCBI Taxonomy" id="2755281"/>
    <lineage>
        <taxon>Eukaryota</taxon>
        <taxon>Metazoa</taxon>
        <taxon>Ecdysozoa</taxon>
        <taxon>Arthropoda</taxon>
        <taxon>Hexapoda</taxon>
        <taxon>Insecta</taxon>
        <taxon>Pterygota</taxon>
        <taxon>Neoptera</taxon>
        <taxon>Endopterygota</taxon>
        <taxon>Coleoptera</taxon>
        <taxon>Polyphaga</taxon>
        <taxon>Cucujiformia</taxon>
        <taxon>Tenebrionidae</taxon>
        <taxon>Zophobas</taxon>
    </lineage>
</organism>
<dbReference type="GO" id="GO:0046872">
    <property type="term" value="F:metal ion binding"/>
    <property type="evidence" value="ECO:0007669"/>
    <property type="project" value="UniProtKB-KW"/>
</dbReference>
<evidence type="ECO:0000256" key="15">
    <source>
        <dbReference type="SAM" id="Phobius"/>
    </source>
</evidence>
<dbReference type="InterPro" id="IPR044925">
    <property type="entry name" value="His-Me_finger_sf"/>
</dbReference>